<accession>A0A368VQV1</accession>
<sequence length="116" mass="13420">MKTLGERLKYAREKKRYTQIEVAEKLDISNGAISGYERNYRDPDTDTLNKLATLYDVTPNWLLGRNEKESEFSLPESVYEHVIREAEEKYGVNLRDDPVVNATLRELILGIAKSKQ</sequence>
<dbReference type="Pfam" id="PF01381">
    <property type="entry name" value="HTH_3"/>
    <property type="match status" value="1"/>
</dbReference>
<comment type="caution">
    <text evidence="3">The sequence shown here is derived from an EMBL/GenBank/DDBJ whole genome shotgun (WGS) entry which is preliminary data.</text>
</comment>
<keyword evidence="4" id="KW-1185">Reference proteome</keyword>
<dbReference type="PANTHER" id="PTHR46558">
    <property type="entry name" value="TRACRIPTIONAL REGULATORY PROTEIN-RELATED-RELATED"/>
    <property type="match status" value="1"/>
</dbReference>
<dbReference type="AlphaFoldDB" id="A0A368VQV1"/>
<reference evidence="3 4" key="1">
    <citation type="submission" date="2018-07" db="EMBL/GenBank/DDBJ databases">
        <title>Genomic Encyclopedia of Type Strains, Phase III (KMG-III): the genomes of soil and plant-associated and newly described type strains.</title>
        <authorList>
            <person name="Whitman W."/>
        </authorList>
    </citation>
    <scope>NUCLEOTIDE SEQUENCE [LARGE SCALE GENOMIC DNA]</scope>
    <source>
        <strain evidence="3 4">CECT 7506</strain>
    </source>
</reference>
<dbReference type="InterPro" id="IPR001387">
    <property type="entry name" value="Cro/C1-type_HTH"/>
</dbReference>
<dbReference type="OrthoDB" id="1863321at2"/>
<protein>
    <submittedName>
        <fullName evidence="3">Transcriptional regulator with XRE-family HTH domain</fullName>
    </submittedName>
</protein>
<dbReference type="SMART" id="SM00530">
    <property type="entry name" value="HTH_XRE"/>
    <property type="match status" value="1"/>
</dbReference>
<evidence type="ECO:0000256" key="1">
    <source>
        <dbReference type="ARBA" id="ARBA00023125"/>
    </source>
</evidence>
<evidence type="ECO:0000313" key="4">
    <source>
        <dbReference type="Proteomes" id="UP000252415"/>
    </source>
</evidence>
<dbReference type="InterPro" id="IPR010982">
    <property type="entry name" value="Lambda_DNA-bd_dom_sf"/>
</dbReference>
<dbReference type="Proteomes" id="UP000252415">
    <property type="component" value="Unassembled WGS sequence"/>
</dbReference>
<dbReference type="GO" id="GO:0003677">
    <property type="term" value="F:DNA binding"/>
    <property type="evidence" value="ECO:0007669"/>
    <property type="project" value="UniProtKB-KW"/>
</dbReference>
<dbReference type="CDD" id="cd00093">
    <property type="entry name" value="HTH_XRE"/>
    <property type="match status" value="1"/>
</dbReference>
<dbReference type="Gene3D" id="1.10.260.40">
    <property type="entry name" value="lambda repressor-like DNA-binding domains"/>
    <property type="match status" value="1"/>
</dbReference>
<dbReference type="PANTHER" id="PTHR46558:SF13">
    <property type="entry name" value="HTH-TYPE TRANSCRIPTIONAL REGULATOR IMMR"/>
    <property type="match status" value="1"/>
</dbReference>
<proteinExistence type="predicted"/>
<feature type="domain" description="HTH cro/C1-type" evidence="2">
    <location>
        <begin position="8"/>
        <end position="62"/>
    </location>
</feature>
<organism evidence="3 4">
    <name type="scientific">Paenibacillus prosopidis</name>
    <dbReference type="NCBI Taxonomy" id="630520"/>
    <lineage>
        <taxon>Bacteria</taxon>
        <taxon>Bacillati</taxon>
        <taxon>Bacillota</taxon>
        <taxon>Bacilli</taxon>
        <taxon>Bacillales</taxon>
        <taxon>Paenibacillaceae</taxon>
        <taxon>Paenibacillus</taxon>
    </lineage>
</organism>
<evidence type="ECO:0000259" key="2">
    <source>
        <dbReference type="PROSITE" id="PS50943"/>
    </source>
</evidence>
<keyword evidence="1" id="KW-0238">DNA-binding</keyword>
<evidence type="ECO:0000313" key="3">
    <source>
        <dbReference type="EMBL" id="RCW44268.1"/>
    </source>
</evidence>
<dbReference type="SUPFAM" id="SSF47413">
    <property type="entry name" value="lambda repressor-like DNA-binding domains"/>
    <property type="match status" value="1"/>
</dbReference>
<dbReference type="RefSeq" id="WP_114381816.1">
    <property type="nucleotide sequence ID" value="NZ_QPJD01000012.1"/>
</dbReference>
<dbReference type="PROSITE" id="PS50943">
    <property type="entry name" value="HTH_CROC1"/>
    <property type="match status" value="1"/>
</dbReference>
<name>A0A368VQV1_9BACL</name>
<gene>
    <name evidence="3" type="ORF">DFP97_112132</name>
</gene>
<dbReference type="EMBL" id="QPJD01000012">
    <property type="protein sequence ID" value="RCW44268.1"/>
    <property type="molecule type" value="Genomic_DNA"/>
</dbReference>